<evidence type="ECO:0000256" key="1">
    <source>
        <dbReference type="ARBA" id="ARBA00000843"/>
    </source>
</evidence>
<dbReference type="InterPro" id="IPR005760">
    <property type="entry name" value="A/G_AdeGlyc_MutY"/>
</dbReference>
<evidence type="ECO:0000259" key="15">
    <source>
        <dbReference type="SMART" id="SM00478"/>
    </source>
</evidence>
<evidence type="ECO:0000256" key="8">
    <source>
        <dbReference type="ARBA" id="ARBA00022763"/>
    </source>
</evidence>
<dbReference type="Gene3D" id="1.10.1670.10">
    <property type="entry name" value="Helix-hairpin-Helix base-excision DNA repair enzymes (C-terminal)"/>
    <property type="match status" value="1"/>
</dbReference>
<feature type="domain" description="HhH-GPD" evidence="15">
    <location>
        <begin position="29"/>
        <end position="180"/>
    </location>
</feature>
<keyword evidence="12" id="KW-0234">DNA repair</keyword>
<evidence type="ECO:0000256" key="10">
    <source>
        <dbReference type="ARBA" id="ARBA00023004"/>
    </source>
</evidence>
<keyword evidence="6" id="KW-0004">4Fe-4S</keyword>
<dbReference type="InterPro" id="IPR015797">
    <property type="entry name" value="NUDIX_hydrolase-like_dom_sf"/>
</dbReference>
<dbReference type="GO" id="GO:0051539">
    <property type="term" value="F:4 iron, 4 sulfur cluster binding"/>
    <property type="evidence" value="ECO:0007669"/>
    <property type="project" value="UniProtKB-UniRule"/>
</dbReference>
<comment type="function">
    <text evidence="2">Adenine glycosylase active on G-A mispairs. MutY also corrects error-prone DNA synthesis past GO lesions which are due to the oxidatively damaged form of guanine: 7,8-dihydro-8-oxoguanine (8-oxo-dGTP).</text>
</comment>
<organism evidence="16 17">
    <name type="scientific">Aliidiomarina maris</name>
    <dbReference type="NCBI Taxonomy" id="531312"/>
    <lineage>
        <taxon>Bacteria</taxon>
        <taxon>Pseudomonadati</taxon>
        <taxon>Pseudomonadota</taxon>
        <taxon>Gammaproteobacteria</taxon>
        <taxon>Alteromonadales</taxon>
        <taxon>Idiomarinaceae</taxon>
        <taxon>Aliidiomarina</taxon>
    </lineage>
</organism>
<evidence type="ECO:0000256" key="12">
    <source>
        <dbReference type="ARBA" id="ARBA00023204"/>
    </source>
</evidence>
<comment type="catalytic activity">
    <reaction evidence="1 14">
        <text>Hydrolyzes free adenine bases from 7,8-dihydro-8-oxoguanine:adenine mismatched double-stranded DNA, leaving an apurinic site.</text>
        <dbReference type="EC" id="3.2.2.31"/>
    </reaction>
</comment>
<dbReference type="Gene3D" id="3.90.79.10">
    <property type="entry name" value="Nucleoside Triphosphate Pyrophosphohydrolase"/>
    <property type="match status" value="1"/>
</dbReference>
<dbReference type="PANTHER" id="PTHR42944:SF1">
    <property type="entry name" value="ADENINE DNA GLYCOSYLASE"/>
    <property type="match status" value="1"/>
</dbReference>
<keyword evidence="7" id="KW-0479">Metal-binding</keyword>
<evidence type="ECO:0000256" key="4">
    <source>
        <dbReference type="ARBA" id="ARBA00012045"/>
    </source>
</evidence>
<dbReference type="GO" id="GO:0035485">
    <property type="term" value="F:adenine/guanine mispair binding"/>
    <property type="evidence" value="ECO:0007669"/>
    <property type="project" value="TreeGrafter"/>
</dbReference>
<comment type="cofactor">
    <cofactor evidence="14">
        <name>[4Fe-4S] cluster</name>
        <dbReference type="ChEBI" id="CHEBI:49883"/>
    </cofactor>
    <text evidence="14">Binds 1 [4Fe-4S] cluster.</text>
</comment>
<evidence type="ECO:0000256" key="11">
    <source>
        <dbReference type="ARBA" id="ARBA00023014"/>
    </source>
</evidence>
<dbReference type="Gene3D" id="1.10.340.30">
    <property type="entry name" value="Hypothetical protein, domain 2"/>
    <property type="match status" value="1"/>
</dbReference>
<sequence length="333" mass="37543">MQWQTQHGRHDLPWQQSPSAYSVHVSEIMLQQTQVSTVIPYFERWMQRFPSLDALASASEDDVMAQWQGLGYYSRARNLRKAAAHVIAEHGGEYPDCLQALQAIPGVGRYTAGAIRSFALQQYGPIVDGNVKRLYARLFGIDGEPNSSAFNRTLWQLAEQLTPHNASHIYSQGVLDLGATVCTKSQPKCSECPVQSECVAHATGRIEQLPNPKKKREKPFRVGHFSWHQPNQHIHLVKRSSPGIWGGLWCLPELPDAPKDAELAGEFIHQFTHYTLHAKVWRASTPQHLSVKDDNSVGYLATQLFDLNQLDQTGLPTPIKQFIQDRIALKRHT</sequence>
<dbReference type="InterPro" id="IPR029119">
    <property type="entry name" value="MutY_C"/>
</dbReference>
<dbReference type="CDD" id="cd03431">
    <property type="entry name" value="NUDIX_DNA_Glycosylase_C-MutY"/>
    <property type="match status" value="1"/>
</dbReference>
<comment type="similarity">
    <text evidence="3 14">Belongs to the Nth/MutY family.</text>
</comment>
<dbReference type="Pfam" id="PF14815">
    <property type="entry name" value="NUDIX_4"/>
    <property type="match status" value="1"/>
</dbReference>
<evidence type="ECO:0000256" key="14">
    <source>
        <dbReference type="RuleBase" id="RU365096"/>
    </source>
</evidence>
<dbReference type="InterPro" id="IPR003265">
    <property type="entry name" value="HhH-GPD_domain"/>
</dbReference>
<dbReference type="InterPro" id="IPR011257">
    <property type="entry name" value="DNA_glycosylase"/>
</dbReference>
<keyword evidence="10 14" id="KW-0408">Iron</keyword>
<dbReference type="GO" id="GO:0000701">
    <property type="term" value="F:purine-specific mismatch base pair DNA N-glycosylase activity"/>
    <property type="evidence" value="ECO:0007669"/>
    <property type="project" value="UniProtKB-EC"/>
</dbReference>
<dbReference type="EC" id="3.2.2.31" evidence="4 14"/>
<evidence type="ECO:0000256" key="13">
    <source>
        <dbReference type="ARBA" id="ARBA00023295"/>
    </source>
</evidence>
<dbReference type="AlphaFoldDB" id="A0A327WU72"/>
<dbReference type="InterPro" id="IPR000445">
    <property type="entry name" value="HhH_motif"/>
</dbReference>
<dbReference type="GO" id="GO:0006284">
    <property type="term" value="P:base-excision repair"/>
    <property type="evidence" value="ECO:0007669"/>
    <property type="project" value="UniProtKB-UniRule"/>
</dbReference>
<dbReference type="EMBL" id="QLMD01000011">
    <property type="protein sequence ID" value="RAJ95226.1"/>
    <property type="molecule type" value="Genomic_DNA"/>
</dbReference>
<keyword evidence="9" id="KW-0378">Hydrolase</keyword>
<name>A0A327WU72_9GAMM</name>
<dbReference type="GO" id="GO:0006298">
    <property type="term" value="P:mismatch repair"/>
    <property type="evidence" value="ECO:0007669"/>
    <property type="project" value="TreeGrafter"/>
</dbReference>
<dbReference type="CDD" id="cd00056">
    <property type="entry name" value="ENDO3c"/>
    <property type="match status" value="1"/>
</dbReference>
<accession>A0A327WU72</accession>
<evidence type="ECO:0000256" key="6">
    <source>
        <dbReference type="ARBA" id="ARBA00022485"/>
    </source>
</evidence>
<keyword evidence="11" id="KW-0411">Iron-sulfur</keyword>
<dbReference type="GO" id="GO:0034039">
    <property type="term" value="F:8-oxo-7,8-dihydroguanine DNA N-glycosylase activity"/>
    <property type="evidence" value="ECO:0007669"/>
    <property type="project" value="TreeGrafter"/>
</dbReference>
<keyword evidence="13 14" id="KW-0326">Glycosidase</keyword>
<dbReference type="PANTHER" id="PTHR42944">
    <property type="entry name" value="ADENINE DNA GLYCOSYLASE"/>
    <property type="match status" value="1"/>
</dbReference>
<dbReference type="Proteomes" id="UP000249203">
    <property type="component" value="Unassembled WGS sequence"/>
</dbReference>
<dbReference type="InterPro" id="IPR023170">
    <property type="entry name" value="HhH_base_excis_C"/>
</dbReference>
<gene>
    <name evidence="16" type="ORF">B0I24_11111</name>
</gene>
<evidence type="ECO:0000313" key="17">
    <source>
        <dbReference type="Proteomes" id="UP000249203"/>
    </source>
</evidence>
<dbReference type="FunFam" id="1.10.340.30:FF:000002">
    <property type="entry name" value="Adenine DNA glycosylase"/>
    <property type="match status" value="1"/>
</dbReference>
<dbReference type="Pfam" id="PF00633">
    <property type="entry name" value="HHH"/>
    <property type="match status" value="1"/>
</dbReference>
<evidence type="ECO:0000256" key="5">
    <source>
        <dbReference type="ARBA" id="ARBA00022023"/>
    </source>
</evidence>
<dbReference type="SMART" id="SM00478">
    <property type="entry name" value="ENDO3c"/>
    <property type="match status" value="1"/>
</dbReference>
<dbReference type="SUPFAM" id="SSF55811">
    <property type="entry name" value="Nudix"/>
    <property type="match status" value="1"/>
</dbReference>
<comment type="caution">
    <text evidence="16">The sequence shown here is derived from an EMBL/GenBank/DDBJ whole genome shotgun (WGS) entry which is preliminary data.</text>
</comment>
<dbReference type="NCBIfam" id="TIGR01084">
    <property type="entry name" value="mutY"/>
    <property type="match status" value="1"/>
</dbReference>
<evidence type="ECO:0000256" key="3">
    <source>
        <dbReference type="ARBA" id="ARBA00008343"/>
    </source>
</evidence>
<dbReference type="InterPro" id="IPR044298">
    <property type="entry name" value="MIG/MutY"/>
</dbReference>
<keyword evidence="8 14" id="KW-0227">DNA damage</keyword>
<dbReference type="GO" id="GO:0032357">
    <property type="term" value="F:oxidized purine DNA binding"/>
    <property type="evidence" value="ECO:0007669"/>
    <property type="project" value="TreeGrafter"/>
</dbReference>
<protein>
    <recommendedName>
        <fullName evidence="5 14">Adenine DNA glycosylase</fullName>
        <ecNumber evidence="4 14">3.2.2.31</ecNumber>
    </recommendedName>
</protein>
<evidence type="ECO:0000256" key="2">
    <source>
        <dbReference type="ARBA" id="ARBA00002933"/>
    </source>
</evidence>
<dbReference type="GO" id="GO:0046872">
    <property type="term" value="F:metal ion binding"/>
    <property type="evidence" value="ECO:0007669"/>
    <property type="project" value="UniProtKB-UniRule"/>
</dbReference>
<dbReference type="SUPFAM" id="SSF48150">
    <property type="entry name" value="DNA-glycosylase"/>
    <property type="match status" value="1"/>
</dbReference>
<proteinExistence type="inferred from homology"/>
<dbReference type="Pfam" id="PF00730">
    <property type="entry name" value="HhH-GPD"/>
    <property type="match status" value="1"/>
</dbReference>
<evidence type="ECO:0000256" key="9">
    <source>
        <dbReference type="ARBA" id="ARBA00022801"/>
    </source>
</evidence>
<evidence type="ECO:0000313" key="16">
    <source>
        <dbReference type="EMBL" id="RAJ95226.1"/>
    </source>
</evidence>
<evidence type="ECO:0000256" key="7">
    <source>
        <dbReference type="ARBA" id="ARBA00022723"/>
    </source>
</evidence>
<reference evidence="16 17" key="1">
    <citation type="submission" date="2018-06" db="EMBL/GenBank/DDBJ databases">
        <title>Genomic Encyclopedia of Type Strains, Phase III (KMG-III): the genomes of soil and plant-associated and newly described type strains.</title>
        <authorList>
            <person name="Whitman W."/>
        </authorList>
    </citation>
    <scope>NUCLEOTIDE SEQUENCE [LARGE SCALE GENOMIC DNA]</scope>
    <source>
        <strain evidence="16 17">CGMCC 1.15366</strain>
    </source>
</reference>